<evidence type="ECO:0000256" key="3">
    <source>
        <dbReference type="ARBA" id="ARBA00023163"/>
    </source>
</evidence>
<dbReference type="Proteomes" id="UP000322225">
    <property type="component" value="Chromosome 1"/>
</dbReference>
<evidence type="ECO:0000256" key="2">
    <source>
        <dbReference type="ARBA" id="ARBA00023015"/>
    </source>
</evidence>
<evidence type="ECO:0000259" key="6">
    <source>
        <dbReference type="PROSITE" id="PS51821"/>
    </source>
</evidence>
<comment type="subcellular location">
    <subcellularLocation>
        <location evidence="1">Nucleus</location>
    </subcellularLocation>
</comment>
<dbReference type="PROSITE" id="PS51821">
    <property type="entry name" value="VELVET"/>
    <property type="match status" value="1"/>
</dbReference>
<reference evidence="7" key="2">
    <citation type="submission" date="2024-01" db="EMBL/GenBank/DDBJ databases">
        <title>Comparative genomics of Cryptococcus and Kwoniella reveals pathogenesis evolution and contrasting modes of karyotype evolution via chromosome fusion or intercentromeric recombination.</title>
        <authorList>
            <person name="Coelho M.A."/>
            <person name="David-Palma M."/>
            <person name="Shea T."/>
            <person name="Bowers K."/>
            <person name="McGinley-Smith S."/>
            <person name="Mohammad A.W."/>
            <person name="Gnirke A."/>
            <person name="Yurkov A.M."/>
            <person name="Nowrousian M."/>
            <person name="Sun S."/>
            <person name="Cuomo C.A."/>
            <person name="Heitman J."/>
        </authorList>
    </citation>
    <scope>NUCLEOTIDE SEQUENCE</scope>
    <source>
        <strain evidence="7">CBS 12478</strain>
    </source>
</reference>
<keyword evidence="4" id="KW-0539">Nucleus</keyword>
<accession>A0AAJ8MV54</accession>
<sequence length="406" mass="45126">MMSNTTSTSNQSPKTLHGRSTTINELTPPSTATSLDPLSTRSNRIIPVRSGKPTTTPANKTKVATTTTTSGIAGRSRIHPPPIWHDQHRRLPRRPPPPPAERPVVRRTNLCGYQLDYDRVSGINETKKPRRMVSINDTEQDNDGGIVLPPPAEAYAILRPHRVPSRWWSDEISSEALNLDRWEYGLKILQSPTRGKALCLRQLSTDSPVLSPPLIVQLVINDRSSGRALPVDDPMVVRRLIHMTMMVELVSPDGTESRTLMRVRPPQGVYPQPQMGSSIRLESNLLGSTYTTAMTLQHEDKKGIFFIFSRLIVRNVGEYALKLNLVDVAGPSHIGTSIGVTNILATSLTRPFQVYHPSEYPGSLSITDQSREFIRQGVRSLEEGRKNRWDAGSSEGTLTSPERNDV</sequence>
<evidence type="ECO:0000256" key="1">
    <source>
        <dbReference type="ARBA" id="ARBA00004123"/>
    </source>
</evidence>
<protein>
    <recommendedName>
        <fullName evidence="6">Velvet domain-containing protein</fullName>
    </recommendedName>
</protein>
<dbReference type="InterPro" id="IPR037525">
    <property type="entry name" value="Velvet_dom"/>
</dbReference>
<dbReference type="KEGG" id="ksn:43588710"/>
<dbReference type="RefSeq" id="XP_031861052.2">
    <property type="nucleotide sequence ID" value="XM_032004574.2"/>
</dbReference>
<feature type="compositionally biased region" description="Polar residues" evidence="5">
    <location>
        <begin position="394"/>
        <end position="406"/>
    </location>
</feature>
<dbReference type="InterPro" id="IPR038491">
    <property type="entry name" value="Velvet_dom_sf"/>
</dbReference>
<feature type="compositionally biased region" description="Polar residues" evidence="5">
    <location>
        <begin position="11"/>
        <end position="43"/>
    </location>
</feature>
<keyword evidence="3" id="KW-0804">Transcription</keyword>
<feature type="region of interest" description="Disordered" evidence="5">
    <location>
        <begin position="384"/>
        <end position="406"/>
    </location>
</feature>
<gene>
    <name evidence="7" type="ORF">CI109_100667</name>
</gene>
<feature type="compositionally biased region" description="Low complexity" evidence="5">
    <location>
        <begin position="1"/>
        <end position="10"/>
    </location>
</feature>
<evidence type="ECO:0000256" key="4">
    <source>
        <dbReference type="ARBA" id="ARBA00023242"/>
    </source>
</evidence>
<evidence type="ECO:0000256" key="5">
    <source>
        <dbReference type="SAM" id="MobiDB-lite"/>
    </source>
</evidence>
<name>A0AAJ8MV54_9TREE</name>
<feature type="compositionally biased region" description="Low complexity" evidence="5">
    <location>
        <begin position="52"/>
        <end position="69"/>
    </location>
</feature>
<dbReference type="GO" id="GO:0005634">
    <property type="term" value="C:nucleus"/>
    <property type="evidence" value="ECO:0007669"/>
    <property type="project" value="UniProtKB-SubCell"/>
</dbReference>
<organism evidence="7 8">
    <name type="scientific">Kwoniella shandongensis</name>
    <dbReference type="NCBI Taxonomy" id="1734106"/>
    <lineage>
        <taxon>Eukaryota</taxon>
        <taxon>Fungi</taxon>
        <taxon>Dikarya</taxon>
        <taxon>Basidiomycota</taxon>
        <taxon>Agaricomycotina</taxon>
        <taxon>Tremellomycetes</taxon>
        <taxon>Tremellales</taxon>
        <taxon>Cryptococcaceae</taxon>
        <taxon>Kwoniella</taxon>
    </lineage>
</organism>
<dbReference type="EMBL" id="CP144051">
    <property type="protein sequence ID" value="WWD16241.1"/>
    <property type="molecule type" value="Genomic_DNA"/>
</dbReference>
<keyword evidence="8" id="KW-1185">Reference proteome</keyword>
<feature type="domain" description="Velvet" evidence="6">
    <location>
        <begin position="179"/>
        <end position="383"/>
    </location>
</feature>
<evidence type="ECO:0000313" key="8">
    <source>
        <dbReference type="Proteomes" id="UP000322225"/>
    </source>
</evidence>
<dbReference type="AlphaFoldDB" id="A0AAJ8MV54"/>
<dbReference type="Pfam" id="PF11754">
    <property type="entry name" value="Velvet"/>
    <property type="match status" value="1"/>
</dbReference>
<keyword evidence="2" id="KW-0805">Transcription regulation</keyword>
<dbReference type="InterPro" id="IPR021740">
    <property type="entry name" value="Velvet"/>
</dbReference>
<proteinExistence type="predicted"/>
<reference evidence="7" key="1">
    <citation type="submission" date="2017-08" db="EMBL/GenBank/DDBJ databases">
        <authorList>
            <person name="Cuomo C."/>
            <person name="Billmyre B."/>
            <person name="Heitman J."/>
        </authorList>
    </citation>
    <scope>NUCLEOTIDE SEQUENCE</scope>
    <source>
        <strain evidence="7">CBS 12478</strain>
    </source>
</reference>
<dbReference type="Gene3D" id="2.60.40.3960">
    <property type="entry name" value="Velvet domain"/>
    <property type="match status" value="1"/>
</dbReference>
<evidence type="ECO:0000313" key="7">
    <source>
        <dbReference type="EMBL" id="WWD16241.1"/>
    </source>
</evidence>
<dbReference type="PANTHER" id="PTHR33572">
    <property type="entry name" value="SPORE DEVELOPMENT REGULATOR VOSA"/>
    <property type="match status" value="1"/>
</dbReference>
<dbReference type="PANTHER" id="PTHR33572:SF3">
    <property type="entry name" value="VELVET COMPLEX SUBUNIT B"/>
    <property type="match status" value="1"/>
</dbReference>
<dbReference type="GeneID" id="43588710"/>
<feature type="region of interest" description="Disordered" evidence="5">
    <location>
        <begin position="1"/>
        <end position="104"/>
    </location>
</feature>